<dbReference type="Proteomes" id="UP000538666">
    <property type="component" value="Unassembled WGS sequence"/>
</dbReference>
<dbReference type="RefSeq" id="WP_050058443.1">
    <property type="nucleotide sequence ID" value="NZ_JACHEK010000003.1"/>
</dbReference>
<evidence type="ECO:0000256" key="1">
    <source>
        <dbReference type="SAM" id="MobiDB-lite"/>
    </source>
</evidence>
<proteinExistence type="predicted"/>
<organism evidence="2 3">
    <name type="scientific">Silvibacterium bohemicum</name>
    <dbReference type="NCBI Taxonomy" id="1577686"/>
    <lineage>
        <taxon>Bacteria</taxon>
        <taxon>Pseudomonadati</taxon>
        <taxon>Acidobacteriota</taxon>
        <taxon>Terriglobia</taxon>
        <taxon>Terriglobales</taxon>
        <taxon>Acidobacteriaceae</taxon>
        <taxon>Silvibacterium</taxon>
    </lineage>
</organism>
<dbReference type="PANTHER" id="PTHR47197">
    <property type="entry name" value="PROTEIN NIRF"/>
    <property type="match status" value="1"/>
</dbReference>
<dbReference type="SUPFAM" id="SSF50974">
    <property type="entry name" value="Nitrous oxide reductase, N-terminal domain"/>
    <property type="match status" value="1"/>
</dbReference>
<keyword evidence="3" id="KW-1185">Reference proteome</keyword>
<evidence type="ECO:0000313" key="3">
    <source>
        <dbReference type="Proteomes" id="UP000538666"/>
    </source>
</evidence>
<dbReference type="InterPro" id="IPR051200">
    <property type="entry name" value="Host-pathogen_enzymatic-act"/>
</dbReference>
<feature type="compositionally biased region" description="Low complexity" evidence="1">
    <location>
        <begin position="466"/>
        <end position="476"/>
    </location>
</feature>
<dbReference type="PANTHER" id="PTHR47197:SF3">
    <property type="entry name" value="DIHYDRO-HEME D1 DEHYDROGENASE"/>
    <property type="match status" value="1"/>
</dbReference>
<evidence type="ECO:0000313" key="2">
    <source>
        <dbReference type="EMBL" id="MBB6144010.1"/>
    </source>
</evidence>
<comment type="caution">
    <text evidence="2">The sequence shown here is derived from an EMBL/GenBank/DDBJ whole genome shotgun (WGS) entry which is preliminary data.</text>
</comment>
<dbReference type="AlphaFoldDB" id="A0A841JS74"/>
<dbReference type="InterPro" id="IPR011045">
    <property type="entry name" value="N2O_reductase_N"/>
</dbReference>
<gene>
    <name evidence="2" type="ORF">HNQ77_001959</name>
</gene>
<protein>
    <submittedName>
        <fullName evidence="2">Uncharacterized protein</fullName>
    </submittedName>
</protein>
<sequence>MQSLKWLAAGALLVLAGVTGCGSQYRPVITPVLPTGPAAQPTAFAVVFSQPDLVPPSSLPANAPPCPATAYANPGVVTLLDFSGDSITAQAQIGTGPITFALDAAGANAYSLNCDNTISTVPITETLQTKNVASSTLFSGAAPFNALAITAGQYVVEQGRNSVGAYIGSPPALKQEVAVAPSVVSVTGIPASQRVYSISQGNSNGGSVTWGQCANPSSVTVPGEADAIEVSTNTVSSQLRLGICPVYGVTSADGLRSYIMNRTSGTVTVINDQLNMVDPNTRLGANGTINLCAGVTPCNAGPVFAQIYGTKNLLVTSNFDNNTVSVIDVSLDPYGNDSPTFGNVLATVPVGANPASLTVLQDGSRVYTANEGDGTVTVVNLTSFTPQSTILLSGTPLSPNTITGTMIPQPRTIDSAYNYPTGKVYVTAQNSAFVTIIRTDTDVVSAAIQVQGAVVDLHTTAQYTGTTATSTNSNTQSRAVGSGAP</sequence>
<feature type="region of interest" description="Disordered" evidence="1">
    <location>
        <begin position="466"/>
        <end position="485"/>
    </location>
</feature>
<dbReference type="InterPro" id="IPR015943">
    <property type="entry name" value="WD40/YVTN_repeat-like_dom_sf"/>
</dbReference>
<dbReference type="Gene3D" id="2.130.10.10">
    <property type="entry name" value="YVTN repeat-like/Quinoprotein amine dehydrogenase"/>
    <property type="match status" value="2"/>
</dbReference>
<name>A0A841JS74_9BACT</name>
<dbReference type="EMBL" id="JACHEK010000003">
    <property type="protein sequence ID" value="MBB6144010.1"/>
    <property type="molecule type" value="Genomic_DNA"/>
</dbReference>
<dbReference type="OrthoDB" id="105498at2"/>
<dbReference type="PROSITE" id="PS51257">
    <property type="entry name" value="PROKAR_LIPOPROTEIN"/>
    <property type="match status" value="1"/>
</dbReference>
<reference evidence="2 3" key="1">
    <citation type="submission" date="2020-08" db="EMBL/GenBank/DDBJ databases">
        <title>Genomic Encyclopedia of Type Strains, Phase IV (KMG-IV): sequencing the most valuable type-strain genomes for metagenomic binning, comparative biology and taxonomic classification.</title>
        <authorList>
            <person name="Goeker M."/>
        </authorList>
    </citation>
    <scope>NUCLEOTIDE SEQUENCE [LARGE SCALE GENOMIC DNA]</scope>
    <source>
        <strain evidence="2 3">DSM 103733</strain>
    </source>
</reference>
<accession>A0A841JS74</accession>